<comment type="caution">
    <text evidence="2">The sequence shown here is derived from an EMBL/GenBank/DDBJ whole genome shotgun (WGS) entry which is preliminary data.</text>
</comment>
<evidence type="ECO:0000313" key="3">
    <source>
        <dbReference type="Proteomes" id="UP001234581"/>
    </source>
</evidence>
<dbReference type="GeneID" id="83219355"/>
<feature type="region of interest" description="Disordered" evidence="1">
    <location>
        <begin position="34"/>
        <end position="77"/>
    </location>
</feature>
<dbReference type="AlphaFoldDB" id="A0AAD7XS31"/>
<protein>
    <submittedName>
        <fullName evidence="2">Uncharacterized protein</fullName>
    </submittedName>
</protein>
<evidence type="ECO:0000313" key="2">
    <source>
        <dbReference type="EMBL" id="KAJ8652385.1"/>
    </source>
</evidence>
<proteinExistence type="predicted"/>
<feature type="compositionally biased region" description="Low complexity" evidence="1">
    <location>
        <begin position="42"/>
        <end position="57"/>
    </location>
</feature>
<organism evidence="2 3">
    <name type="scientific">Lichtheimia ornata</name>
    <dbReference type="NCBI Taxonomy" id="688661"/>
    <lineage>
        <taxon>Eukaryota</taxon>
        <taxon>Fungi</taxon>
        <taxon>Fungi incertae sedis</taxon>
        <taxon>Mucoromycota</taxon>
        <taxon>Mucoromycotina</taxon>
        <taxon>Mucoromycetes</taxon>
        <taxon>Mucorales</taxon>
        <taxon>Lichtheimiaceae</taxon>
        <taxon>Lichtheimia</taxon>
    </lineage>
</organism>
<keyword evidence="3" id="KW-1185">Reference proteome</keyword>
<dbReference type="RefSeq" id="XP_058337299.1">
    <property type="nucleotide sequence ID" value="XM_058491916.1"/>
</dbReference>
<reference evidence="2 3" key="1">
    <citation type="submission" date="2023-03" db="EMBL/GenBank/DDBJ databases">
        <title>Genome sequence of Lichtheimia ornata CBS 291.66.</title>
        <authorList>
            <person name="Mohabir J.T."/>
            <person name="Shea T.P."/>
            <person name="Kurbessoian T."/>
            <person name="Berby B."/>
            <person name="Fontaine J."/>
            <person name="Livny J."/>
            <person name="Gnirke A."/>
            <person name="Stajich J.E."/>
            <person name="Cuomo C.A."/>
        </authorList>
    </citation>
    <scope>NUCLEOTIDE SEQUENCE [LARGE SCALE GENOMIC DNA]</scope>
    <source>
        <strain evidence="2">CBS 291.66</strain>
    </source>
</reference>
<accession>A0AAD7XS31</accession>
<dbReference type="EMBL" id="JARTCD010000106">
    <property type="protein sequence ID" value="KAJ8652385.1"/>
    <property type="molecule type" value="Genomic_DNA"/>
</dbReference>
<evidence type="ECO:0000256" key="1">
    <source>
        <dbReference type="SAM" id="MobiDB-lite"/>
    </source>
</evidence>
<name>A0AAD7XS31_9FUNG</name>
<dbReference type="Proteomes" id="UP001234581">
    <property type="component" value="Unassembled WGS sequence"/>
</dbReference>
<sequence>MKKSVRFSADLDTVHLTYSDAEYDRTSGDMFFLLSRPHSAPTSSSTAREKTSSSSPTKPKRPLTHRPAPSNKRPMIAPLDLSGIPNACRRTPSLGHQVIVKPQCSGDSHNNSKKQHWQKQPHHLRPKLCIDTGAILGTSPRFLTHYNNTSTCRSDDDHYNFHLSPVSPASCY</sequence>
<gene>
    <name evidence="2" type="ORF">O0I10_011965</name>
</gene>